<accession>A0A0E9S3W1</accession>
<organism evidence="1">
    <name type="scientific">Anguilla anguilla</name>
    <name type="common">European freshwater eel</name>
    <name type="synonym">Muraena anguilla</name>
    <dbReference type="NCBI Taxonomy" id="7936"/>
    <lineage>
        <taxon>Eukaryota</taxon>
        <taxon>Metazoa</taxon>
        <taxon>Chordata</taxon>
        <taxon>Craniata</taxon>
        <taxon>Vertebrata</taxon>
        <taxon>Euteleostomi</taxon>
        <taxon>Actinopterygii</taxon>
        <taxon>Neopterygii</taxon>
        <taxon>Teleostei</taxon>
        <taxon>Anguilliformes</taxon>
        <taxon>Anguillidae</taxon>
        <taxon>Anguilla</taxon>
    </lineage>
</organism>
<reference evidence="1" key="2">
    <citation type="journal article" date="2015" name="Fish Shellfish Immunol.">
        <title>Early steps in the European eel (Anguilla anguilla)-Vibrio vulnificus interaction in the gills: Role of the RtxA13 toxin.</title>
        <authorList>
            <person name="Callol A."/>
            <person name="Pajuelo D."/>
            <person name="Ebbesson L."/>
            <person name="Teles M."/>
            <person name="MacKenzie S."/>
            <person name="Amaro C."/>
        </authorList>
    </citation>
    <scope>NUCLEOTIDE SEQUENCE</scope>
</reference>
<dbReference type="EMBL" id="GBXM01072611">
    <property type="protein sequence ID" value="JAH35966.1"/>
    <property type="molecule type" value="Transcribed_RNA"/>
</dbReference>
<name>A0A0E9S3W1_ANGAN</name>
<protein>
    <submittedName>
        <fullName evidence="1">Uncharacterized protein</fullName>
    </submittedName>
</protein>
<sequence>MCFSAKSTLNVHLRNNSEKVKMKNEMSFRYT</sequence>
<proteinExistence type="predicted"/>
<dbReference type="AlphaFoldDB" id="A0A0E9S3W1"/>
<evidence type="ECO:0000313" key="1">
    <source>
        <dbReference type="EMBL" id="JAH35966.1"/>
    </source>
</evidence>
<reference evidence="1" key="1">
    <citation type="submission" date="2014-11" db="EMBL/GenBank/DDBJ databases">
        <authorList>
            <person name="Amaro Gonzalez C."/>
        </authorList>
    </citation>
    <scope>NUCLEOTIDE SEQUENCE</scope>
</reference>